<evidence type="ECO:0000256" key="6">
    <source>
        <dbReference type="ARBA" id="ARBA00022692"/>
    </source>
</evidence>
<comment type="caution">
    <text evidence="12">The sequence shown here is derived from an EMBL/GenBank/DDBJ whole genome shotgun (WGS) entry which is preliminary data.</text>
</comment>
<keyword evidence="4 9" id="KW-1003">Cell membrane</keyword>
<proteinExistence type="inferred from homology"/>
<reference evidence="12 13" key="1">
    <citation type="submission" date="2018-10" db="EMBL/GenBank/DDBJ databases">
        <title>Paraburkholderia sp. 7MK8-2, isolated from soil.</title>
        <authorList>
            <person name="Gao Z.-H."/>
            <person name="Qiu L.-H."/>
        </authorList>
    </citation>
    <scope>NUCLEOTIDE SEQUENCE [LARGE SCALE GENOMIC DNA]</scope>
    <source>
        <strain evidence="12 13">7MK8-2</strain>
    </source>
</reference>
<evidence type="ECO:0000256" key="1">
    <source>
        <dbReference type="ARBA" id="ARBA00004377"/>
    </source>
</evidence>
<feature type="domain" description="CyaD-like alpha-helical hairpin" evidence="10">
    <location>
        <begin position="128"/>
        <end position="323"/>
    </location>
</feature>
<dbReference type="PANTHER" id="PTHR30386:SF26">
    <property type="entry name" value="TRANSPORT PROTEIN COMB"/>
    <property type="match status" value="1"/>
</dbReference>
<accession>A0A494XH86</accession>
<dbReference type="GO" id="GO:0015031">
    <property type="term" value="P:protein transport"/>
    <property type="evidence" value="ECO:0007669"/>
    <property type="project" value="InterPro"/>
</dbReference>
<dbReference type="InterPro" id="IPR010129">
    <property type="entry name" value="T1SS_HlyD"/>
</dbReference>
<dbReference type="OrthoDB" id="9775513at2"/>
<evidence type="ECO:0000256" key="2">
    <source>
        <dbReference type="ARBA" id="ARBA00009477"/>
    </source>
</evidence>
<keyword evidence="3 9" id="KW-0813">Transport</keyword>
<dbReference type="AlphaFoldDB" id="A0A494XH86"/>
<name>A0A494XH86_9BURK</name>
<dbReference type="Gene3D" id="2.40.50.100">
    <property type="match status" value="1"/>
</dbReference>
<evidence type="ECO:0000256" key="8">
    <source>
        <dbReference type="ARBA" id="ARBA00023136"/>
    </source>
</evidence>
<dbReference type="Gene3D" id="2.40.30.170">
    <property type="match status" value="1"/>
</dbReference>
<feature type="domain" description="AprE-like beta-barrel" evidence="11">
    <location>
        <begin position="360"/>
        <end position="449"/>
    </location>
</feature>
<dbReference type="InterPro" id="IPR058982">
    <property type="entry name" value="Beta-barrel_AprE"/>
</dbReference>
<dbReference type="GO" id="GO:0005886">
    <property type="term" value="C:plasma membrane"/>
    <property type="evidence" value="ECO:0007669"/>
    <property type="project" value="UniProtKB-SubCell"/>
</dbReference>
<gene>
    <name evidence="12" type="ORF">D7S89_16305</name>
</gene>
<evidence type="ECO:0000256" key="7">
    <source>
        <dbReference type="ARBA" id="ARBA00022989"/>
    </source>
</evidence>
<dbReference type="InterPro" id="IPR059040">
    <property type="entry name" value="HH_CyaD-like"/>
</dbReference>
<evidence type="ECO:0000256" key="5">
    <source>
        <dbReference type="ARBA" id="ARBA00022519"/>
    </source>
</evidence>
<dbReference type="SUPFAM" id="SSF111369">
    <property type="entry name" value="HlyD-like secretion proteins"/>
    <property type="match status" value="1"/>
</dbReference>
<comment type="subcellular location">
    <subcellularLocation>
        <location evidence="1 9">Cell inner membrane</location>
        <topology evidence="1 9">Single-pass membrane protein</topology>
    </subcellularLocation>
</comment>
<keyword evidence="5 9" id="KW-0997">Cell inner membrane</keyword>
<keyword evidence="13" id="KW-1185">Reference proteome</keyword>
<dbReference type="InterPro" id="IPR050739">
    <property type="entry name" value="MFP"/>
</dbReference>
<keyword evidence="8 9" id="KW-0472">Membrane</keyword>
<evidence type="ECO:0000256" key="3">
    <source>
        <dbReference type="ARBA" id="ARBA00022448"/>
    </source>
</evidence>
<evidence type="ECO:0000259" key="11">
    <source>
        <dbReference type="Pfam" id="PF26002"/>
    </source>
</evidence>
<evidence type="ECO:0000313" key="12">
    <source>
        <dbReference type="EMBL" id="RKP46913.1"/>
    </source>
</evidence>
<protein>
    <recommendedName>
        <fullName evidence="9">Membrane fusion protein (MFP) family protein</fullName>
    </recommendedName>
</protein>
<dbReference type="Proteomes" id="UP000280434">
    <property type="component" value="Unassembled WGS sequence"/>
</dbReference>
<feature type="transmembrane region" description="Helical" evidence="9">
    <location>
        <begin position="59"/>
        <end position="80"/>
    </location>
</feature>
<sequence length="472" mass="51981">MSMRLHALAGLWRRYAAVWRAAWSMRRQMEVPARLDYELAFQPAQLELIETPVHPAPRWTARLIMALAVVVLIIAVFAKLDIVAMAKGKLVPNAQVKVIQPAFTGVVRTISVSDGERVSAGQLLMKLDTAQAVADESKASSSRFDAAFAMARARALLAAQRTVTQPRVEQIDGAPVDRQQEAQRLAEGTWREYADKLGSAKDELAKREAALDSTRAEIGKLQATAPLARAQANDYKALVADEYVARHDYLQKEQTALEQEHELAAQRGHERELEAGVAQQRADIEAAASQFRREQLDALEKATEAFAQSRNDETKAHVRAGLMSLTAPVAGTVQQLSVHTPGGVVTTAQTVMEIVPDEALEVEATVENRDIGFVKVGQRAAVKVEAFPYTRYGMLEGQVVSVSNDAAQDRRLGLVFTARIRLNSNRMWIDRRWISLTSGMAVTAEIRTGQQSVAQYLLGPLVEGAQESMHER</sequence>
<dbReference type="NCBIfam" id="TIGR01843">
    <property type="entry name" value="type_I_hlyD"/>
    <property type="match status" value="1"/>
</dbReference>
<evidence type="ECO:0000256" key="9">
    <source>
        <dbReference type="RuleBase" id="RU365093"/>
    </source>
</evidence>
<dbReference type="EMBL" id="RBZV01000006">
    <property type="protein sequence ID" value="RKP46913.1"/>
    <property type="molecule type" value="Genomic_DNA"/>
</dbReference>
<organism evidence="12 13">
    <name type="scientific">Trinickia fusca</name>
    <dbReference type="NCBI Taxonomy" id="2419777"/>
    <lineage>
        <taxon>Bacteria</taxon>
        <taxon>Pseudomonadati</taxon>
        <taxon>Pseudomonadota</taxon>
        <taxon>Betaproteobacteria</taxon>
        <taxon>Burkholderiales</taxon>
        <taxon>Burkholderiaceae</taxon>
        <taxon>Trinickia</taxon>
    </lineage>
</organism>
<evidence type="ECO:0000313" key="13">
    <source>
        <dbReference type="Proteomes" id="UP000280434"/>
    </source>
</evidence>
<evidence type="ECO:0000259" key="10">
    <source>
        <dbReference type="Pfam" id="PF25988"/>
    </source>
</evidence>
<evidence type="ECO:0000256" key="4">
    <source>
        <dbReference type="ARBA" id="ARBA00022475"/>
    </source>
</evidence>
<dbReference type="PANTHER" id="PTHR30386">
    <property type="entry name" value="MEMBRANE FUSION SUBUNIT OF EMRAB-TOLC MULTIDRUG EFFLUX PUMP"/>
    <property type="match status" value="1"/>
</dbReference>
<dbReference type="Pfam" id="PF26002">
    <property type="entry name" value="Beta-barrel_AprE"/>
    <property type="match status" value="1"/>
</dbReference>
<dbReference type="RefSeq" id="WP_121278791.1">
    <property type="nucleotide sequence ID" value="NZ_RBZV01000006.1"/>
</dbReference>
<keyword evidence="7 9" id="KW-1133">Transmembrane helix</keyword>
<dbReference type="PRINTS" id="PR01490">
    <property type="entry name" value="RTXTOXIND"/>
</dbReference>
<keyword evidence="6 9" id="KW-0812">Transmembrane</keyword>
<dbReference type="Pfam" id="PF25988">
    <property type="entry name" value="HH_CyaD"/>
    <property type="match status" value="1"/>
</dbReference>
<comment type="similarity">
    <text evidence="2 9">Belongs to the membrane fusion protein (MFP) (TC 8.A.1) family.</text>
</comment>